<sequence length="260" mass="29333">MLPQVRSLVPNYIISQLNLLDVDHHACDPSNQGGCSRCAPLTTSVCCDIHHPDTFHLFDSSFVPVPKLPNRSRLNRFKMGPKEYELCEALEDWREGKTREIHGKSNLIDIGPSLVMPDDILDRIVTCAHYLKIKSVDDLRRETHWSKTNQFGAEVISVIHHIIPIPITPAVFTTTPLQSRFNLSTSRQLPAEVGRQSETTGNSSSKKNKCSACGLEGHNRTLSRFLRHRTDEDSRFYLGRNRTACAMHPDYSGKENVSTL</sequence>
<name>A0A0C9TJL9_PAXIN</name>
<keyword evidence="3" id="KW-1185">Reference proteome</keyword>
<dbReference type="EMBL" id="KN819392">
    <property type="protein sequence ID" value="KIJ10933.1"/>
    <property type="molecule type" value="Genomic_DNA"/>
</dbReference>
<proteinExistence type="predicted"/>
<gene>
    <name evidence="2" type="ORF">PAXINDRAFT_85348</name>
</gene>
<feature type="region of interest" description="Disordered" evidence="1">
    <location>
        <begin position="188"/>
        <end position="211"/>
    </location>
</feature>
<evidence type="ECO:0000313" key="3">
    <source>
        <dbReference type="Proteomes" id="UP000053647"/>
    </source>
</evidence>
<dbReference type="AlphaFoldDB" id="A0A0C9TJL9"/>
<organism evidence="2 3">
    <name type="scientific">Paxillus involutus ATCC 200175</name>
    <dbReference type="NCBI Taxonomy" id="664439"/>
    <lineage>
        <taxon>Eukaryota</taxon>
        <taxon>Fungi</taxon>
        <taxon>Dikarya</taxon>
        <taxon>Basidiomycota</taxon>
        <taxon>Agaricomycotina</taxon>
        <taxon>Agaricomycetes</taxon>
        <taxon>Agaricomycetidae</taxon>
        <taxon>Boletales</taxon>
        <taxon>Paxilineae</taxon>
        <taxon>Paxillaceae</taxon>
        <taxon>Paxillus</taxon>
    </lineage>
</organism>
<dbReference type="Proteomes" id="UP000053647">
    <property type="component" value="Unassembled WGS sequence"/>
</dbReference>
<dbReference type="OrthoDB" id="2803597at2759"/>
<protein>
    <submittedName>
        <fullName evidence="2">Uncharacterized protein</fullName>
    </submittedName>
</protein>
<accession>A0A0C9TJL9</accession>
<evidence type="ECO:0000256" key="1">
    <source>
        <dbReference type="SAM" id="MobiDB-lite"/>
    </source>
</evidence>
<evidence type="ECO:0000313" key="2">
    <source>
        <dbReference type="EMBL" id="KIJ10933.1"/>
    </source>
</evidence>
<reference evidence="2 3" key="1">
    <citation type="submission" date="2014-06" db="EMBL/GenBank/DDBJ databases">
        <authorList>
            <consortium name="DOE Joint Genome Institute"/>
            <person name="Kuo A."/>
            <person name="Kohler A."/>
            <person name="Nagy L.G."/>
            <person name="Floudas D."/>
            <person name="Copeland A."/>
            <person name="Barry K.W."/>
            <person name="Cichocki N."/>
            <person name="Veneault-Fourrey C."/>
            <person name="LaButti K."/>
            <person name="Lindquist E.A."/>
            <person name="Lipzen A."/>
            <person name="Lundell T."/>
            <person name="Morin E."/>
            <person name="Murat C."/>
            <person name="Sun H."/>
            <person name="Tunlid A."/>
            <person name="Henrissat B."/>
            <person name="Grigoriev I.V."/>
            <person name="Hibbett D.S."/>
            <person name="Martin F."/>
            <person name="Nordberg H.P."/>
            <person name="Cantor M.N."/>
            <person name="Hua S.X."/>
        </authorList>
    </citation>
    <scope>NUCLEOTIDE SEQUENCE [LARGE SCALE GENOMIC DNA]</scope>
    <source>
        <strain evidence="2 3">ATCC 200175</strain>
    </source>
</reference>
<dbReference type="HOGENOM" id="CLU_058572_0_0_1"/>
<reference evidence="3" key="2">
    <citation type="submission" date="2015-01" db="EMBL/GenBank/DDBJ databases">
        <title>Evolutionary Origins and Diversification of the Mycorrhizal Mutualists.</title>
        <authorList>
            <consortium name="DOE Joint Genome Institute"/>
            <consortium name="Mycorrhizal Genomics Consortium"/>
            <person name="Kohler A."/>
            <person name="Kuo A."/>
            <person name="Nagy L.G."/>
            <person name="Floudas D."/>
            <person name="Copeland A."/>
            <person name="Barry K.W."/>
            <person name="Cichocki N."/>
            <person name="Veneault-Fourrey C."/>
            <person name="LaButti K."/>
            <person name="Lindquist E.A."/>
            <person name="Lipzen A."/>
            <person name="Lundell T."/>
            <person name="Morin E."/>
            <person name="Murat C."/>
            <person name="Riley R."/>
            <person name="Ohm R."/>
            <person name="Sun H."/>
            <person name="Tunlid A."/>
            <person name="Henrissat B."/>
            <person name="Grigoriev I.V."/>
            <person name="Hibbett D.S."/>
            <person name="Martin F."/>
        </authorList>
    </citation>
    <scope>NUCLEOTIDE SEQUENCE [LARGE SCALE GENOMIC DNA]</scope>
    <source>
        <strain evidence="3">ATCC 200175</strain>
    </source>
</reference>